<dbReference type="InterPro" id="IPR050545">
    <property type="entry name" value="Mycobact_MmpL"/>
</dbReference>
<keyword evidence="3 6" id="KW-0812">Transmembrane</keyword>
<dbReference type="RefSeq" id="WP_136868698.1">
    <property type="nucleotide sequence ID" value="NZ_SWAV01000001.1"/>
</dbReference>
<feature type="transmembrane region" description="Helical" evidence="6">
    <location>
        <begin position="36"/>
        <end position="56"/>
    </location>
</feature>
<protein>
    <submittedName>
        <fullName evidence="8">RND family transporter</fullName>
    </submittedName>
</protein>
<evidence type="ECO:0000256" key="6">
    <source>
        <dbReference type="SAM" id="Phobius"/>
    </source>
</evidence>
<comment type="subcellular location">
    <subcellularLocation>
        <location evidence="1">Cell membrane</location>
        <topology evidence="1">Multi-pass membrane protein</topology>
    </subcellularLocation>
</comment>
<evidence type="ECO:0000256" key="3">
    <source>
        <dbReference type="ARBA" id="ARBA00022692"/>
    </source>
</evidence>
<evidence type="ECO:0000256" key="4">
    <source>
        <dbReference type="ARBA" id="ARBA00022989"/>
    </source>
</evidence>
<evidence type="ECO:0000256" key="2">
    <source>
        <dbReference type="ARBA" id="ARBA00022475"/>
    </source>
</evidence>
<evidence type="ECO:0000256" key="1">
    <source>
        <dbReference type="ARBA" id="ARBA00004651"/>
    </source>
</evidence>
<reference evidence="8 9" key="1">
    <citation type="submission" date="2019-04" db="EMBL/GenBank/DDBJ databases">
        <title>Crypto-aerobic microbial life in anoxic (sulfidic) marine sediments.</title>
        <authorList>
            <person name="Bhattacharya S."/>
            <person name="Roy C."/>
            <person name="Mondal N."/>
            <person name="Sarkar J."/>
            <person name="Mandal S."/>
            <person name="Rameez M.J."/>
            <person name="Ghosh W."/>
        </authorList>
    </citation>
    <scope>NUCLEOTIDE SEQUENCE [LARGE SCALE GENOMIC DNA]</scope>
    <source>
        <strain evidence="8 9">SBBB</strain>
    </source>
</reference>
<feature type="transmembrane region" description="Helical" evidence="6">
    <location>
        <begin position="661"/>
        <end position="682"/>
    </location>
</feature>
<comment type="caution">
    <text evidence="8">The sequence shown here is derived from an EMBL/GenBank/DDBJ whole genome shotgun (WGS) entry which is preliminary data.</text>
</comment>
<dbReference type="EMBL" id="SWAV01000001">
    <property type="protein sequence ID" value="TKA93083.1"/>
    <property type="molecule type" value="Genomic_DNA"/>
</dbReference>
<sequence length="816" mass="89438">MKNNTNHQDMPVISSLDEFDTRTGGRIERLVFNHRTLLTTACLIITLVLSLFALRLPMKVSFEDMMPQSHEFIRNYMEHAGSLKGLGNSVRIVVSNKEGDIYQADYLDTLREINDEVFLIPGVDRSFMKSLWMPVVRWTEITADGYQGGSVMPEGFDGAEQSIEDLRRNIDRAGIVGSLVANDHRSSMLFVPLVDRDPATGKTLDYREFRNQIEQLKRFEEQGVQIHVIGFAQLVGDLIRGLGQVLNYFLLAALITVAIIRLYTRCWRSTLLVTGCSVVAVVWQLGVMQLAGFALDPYSILVPFLIFAIGVSHGAQKMNGVTQDIARGTHKYVAARYTFRRLFLAGLTALLANAVGFAVLAVIDIPVIRGLAVAASIGVGVLIFTNLILLPVLLSYTGVRAPRNLPAPGQEPAIHPVIRWFGGFTDRRRAGGVLIFTAIFTAVAFAISLNIKIGDLDPGAPELRADSQYNQDNAYITSHYQLSSDQFAVIVSTPPQGLISYETLLEMERLEMIMRELPGVQTTVSAASLARRYTAAGFEGSLKWETINRDPFVVQDALNTVYDSNPEMFNDGRSVAPVIAFLADHKAETLSRVVEAVEAFAAEHNTPERQFLLAAGSSGIEAATNIAVKKANITMLLYVYASVIVLCFITFRSWRAVVSAVIPLVVTTIFCEALMVILGIGVKVATLPVVALGVGIGVDYALYLLTMHLAHYRRGASVREAYLAALGSTGKVVALIGITLSAAVITWAFSPIKFQADMGILLAFMFLWNMLGALIIVPSLMTFLMPDRKTVEARPAAQPQVQKVSALPHQPLARAS</sequence>
<feature type="transmembrane region" description="Helical" evidence="6">
    <location>
        <begin position="245"/>
        <end position="264"/>
    </location>
</feature>
<accession>A0A4U0YVF7</accession>
<feature type="transmembrane region" description="Helical" evidence="6">
    <location>
        <begin position="271"/>
        <end position="291"/>
    </location>
</feature>
<keyword evidence="4 6" id="KW-1133">Transmembrane helix</keyword>
<feature type="transmembrane region" description="Helical" evidence="6">
    <location>
        <begin position="688"/>
        <end position="710"/>
    </location>
</feature>
<dbReference type="AlphaFoldDB" id="A0A4U0YVF7"/>
<keyword evidence="2" id="KW-1003">Cell membrane</keyword>
<dbReference type="PANTHER" id="PTHR33406">
    <property type="entry name" value="MEMBRANE PROTEIN MJ1562-RELATED"/>
    <property type="match status" value="1"/>
</dbReference>
<name>A0A4U0YVF7_9GAMM</name>
<proteinExistence type="predicted"/>
<dbReference type="GO" id="GO:0005886">
    <property type="term" value="C:plasma membrane"/>
    <property type="evidence" value="ECO:0007669"/>
    <property type="project" value="UniProtKB-SubCell"/>
</dbReference>
<evidence type="ECO:0000256" key="5">
    <source>
        <dbReference type="ARBA" id="ARBA00023136"/>
    </source>
</evidence>
<feature type="transmembrane region" description="Helical" evidence="6">
    <location>
        <begin position="722"/>
        <end position="748"/>
    </location>
</feature>
<feature type="transmembrane region" description="Helical" evidence="6">
    <location>
        <begin position="297"/>
        <end position="315"/>
    </location>
</feature>
<feature type="transmembrane region" description="Helical" evidence="6">
    <location>
        <begin position="760"/>
        <end position="784"/>
    </location>
</feature>
<dbReference type="Gene3D" id="1.20.1640.10">
    <property type="entry name" value="Multidrug efflux transporter AcrB transmembrane domain"/>
    <property type="match status" value="2"/>
</dbReference>
<dbReference type="InterPro" id="IPR004869">
    <property type="entry name" value="MMPL_dom"/>
</dbReference>
<feature type="transmembrane region" description="Helical" evidence="6">
    <location>
        <begin position="430"/>
        <end position="451"/>
    </location>
</feature>
<dbReference type="PANTHER" id="PTHR33406:SF10">
    <property type="entry name" value="SSD DOMAIN-CONTAINING PROTEIN"/>
    <property type="match status" value="1"/>
</dbReference>
<dbReference type="InterPro" id="IPR000731">
    <property type="entry name" value="SSD"/>
</dbReference>
<evidence type="ECO:0000259" key="7">
    <source>
        <dbReference type="PROSITE" id="PS50156"/>
    </source>
</evidence>
<keyword evidence="5 6" id="KW-0472">Membrane</keyword>
<feature type="transmembrane region" description="Helical" evidence="6">
    <location>
        <begin position="342"/>
        <end position="365"/>
    </location>
</feature>
<organism evidence="8 9">
    <name type="scientific">Halopseudomonas bauzanensis</name>
    <dbReference type="NCBI Taxonomy" id="653930"/>
    <lineage>
        <taxon>Bacteria</taxon>
        <taxon>Pseudomonadati</taxon>
        <taxon>Pseudomonadota</taxon>
        <taxon>Gammaproteobacteria</taxon>
        <taxon>Pseudomonadales</taxon>
        <taxon>Pseudomonadaceae</taxon>
        <taxon>Halopseudomonas</taxon>
    </lineage>
</organism>
<dbReference type="PROSITE" id="PS50156">
    <property type="entry name" value="SSD"/>
    <property type="match status" value="1"/>
</dbReference>
<evidence type="ECO:0000313" key="9">
    <source>
        <dbReference type="Proteomes" id="UP000305198"/>
    </source>
</evidence>
<feature type="transmembrane region" description="Helical" evidence="6">
    <location>
        <begin position="371"/>
        <end position="394"/>
    </location>
</feature>
<feature type="domain" description="SSD" evidence="7">
    <location>
        <begin position="278"/>
        <end position="396"/>
    </location>
</feature>
<dbReference type="SUPFAM" id="SSF82866">
    <property type="entry name" value="Multidrug efflux transporter AcrB transmembrane domain"/>
    <property type="match status" value="2"/>
</dbReference>
<feature type="transmembrane region" description="Helical" evidence="6">
    <location>
        <begin position="635"/>
        <end position="654"/>
    </location>
</feature>
<dbReference type="Proteomes" id="UP000305198">
    <property type="component" value="Unassembled WGS sequence"/>
</dbReference>
<evidence type="ECO:0000313" key="8">
    <source>
        <dbReference type="EMBL" id="TKA93083.1"/>
    </source>
</evidence>
<gene>
    <name evidence="8" type="ORF">FA869_02560</name>
</gene>
<dbReference type="Pfam" id="PF03176">
    <property type="entry name" value="MMPL"/>
    <property type="match status" value="2"/>
</dbReference>